<reference evidence="1 2" key="1">
    <citation type="submission" date="2020-02" db="EMBL/GenBank/DDBJ databases">
        <title>Genome analysis of Thermosulfuriphilus ammonigenes ST65T, an anaerobic thermophilic chemolithoautotrophic bacterium isolated from a deep-sea hydrothermal vent.</title>
        <authorList>
            <person name="Slobodkina G."/>
            <person name="Allioux M."/>
            <person name="Merkel A."/>
            <person name="Alain K."/>
            <person name="Jebbar M."/>
            <person name="Slobodkin A."/>
        </authorList>
    </citation>
    <scope>NUCLEOTIDE SEQUENCE [LARGE SCALE GENOMIC DNA]</scope>
    <source>
        <strain evidence="1 2">ST65</strain>
    </source>
</reference>
<dbReference type="AlphaFoldDB" id="A0A6G7PTN2"/>
<protein>
    <submittedName>
        <fullName evidence="1">Uncharacterized protein</fullName>
    </submittedName>
</protein>
<keyword evidence="2" id="KW-1185">Reference proteome</keyword>
<dbReference type="KEGG" id="tav:G4V39_01430"/>
<sequence>MDRQELAKRWISYAVGIVLGRFRPGVSGALGRGRFADEIAERLRALSVPHGIAALDEGHPYDLAARVFEALNITYGEEQAAEIVREASASRETLPSLKAKN</sequence>
<accession>A0A6G7PTN2</accession>
<evidence type="ECO:0000313" key="2">
    <source>
        <dbReference type="Proteomes" id="UP000502179"/>
    </source>
</evidence>
<name>A0A6G7PTN2_9BACT</name>
<evidence type="ECO:0000313" key="1">
    <source>
        <dbReference type="EMBL" id="QIJ71012.1"/>
    </source>
</evidence>
<gene>
    <name evidence="1" type="ORF">G4V39_01430</name>
</gene>
<organism evidence="1 2">
    <name type="scientific">Thermosulfuriphilus ammonigenes</name>
    <dbReference type="NCBI Taxonomy" id="1936021"/>
    <lineage>
        <taxon>Bacteria</taxon>
        <taxon>Pseudomonadati</taxon>
        <taxon>Thermodesulfobacteriota</taxon>
        <taxon>Thermodesulfobacteria</taxon>
        <taxon>Thermodesulfobacteriales</taxon>
        <taxon>Thermodesulfobacteriaceae</taxon>
        <taxon>Thermosulfuriphilus</taxon>
    </lineage>
</organism>
<dbReference type="EMBL" id="CP048877">
    <property type="protein sequence ID" value="QIJ71012.1"/>
    <property type="molecule type" value="Genomic_DNA"/>
</dbReference>
<dbReference type="Proteomes" id="UP000502179">
    <property type="component" value="Chromosome"/>
</dbReference>
<proteinExistence type="predicted"/>
<dbReference type="RefSeq" id="WP_166031234.1">
    <property type="nucleotide sequence ID" value="NZ_CP048877.1"/>
</dbReference>